<protein>
    <submittedName>
        <fullName evidence="1">Uncharacterized protein</fullName>
    </submittedName>
</protein>
<evidence type="ECO:0000313" key="1">
    <source>
        <dbReference type="EMBL" id="CAL8083676.1"/>
    </source>
</evidence>
<name>A0ABP1Q5S5_9HEXA</name>
<evidence type="ECO:0000313" key="2">
    <source>
        <dbReference type="Proteomes" id="UP001642540"/>
    </source>
</evidence>
<accession>A0ABP1Q5S5</accession>
<gene>
    <name evidence="1" type="ORF">ODALV1_LOCUS5567</name>
</gene>
<dbReference type="Proteomes" id="UP001642540">
    <property type="component" value="Unassembled WGS sequence"/>
</dbReference>
<proteinExistence type="predicted"/>
<dbReference type="EMBL" id="CAXLJM020000016">
    <property type="protein sequence ID" value="CAL8083676.1"/>
    <property type="molecule type" value="Genomic_DNA"/>
</dbReference>
<keyword evidence="2" id="KW-1185">Reference proteome</keyword>
<reference evidence="1 2" key="1">
    <citation type="submission" date="2024-08" db="EMBL/GenBank/DDBJ databases">
        <authorList>
            <person name="Cucini C."/>
            <person name="Frati F."/>
        </authorList>
    </citation>
    <scope>NUCLEOTIDE SEQUENCE [LARGE SCALE GENOMIC DNA]</scope>
</reference>
<comment type="caution">
    <text evidence="1">The sequence shown here is derived from an EMBL/GenBank/DDBJ whole genome shotgun (WGS) entry which is preliminary data.</text>
</comment>
<organism evidence="1 2">
    <name type="scientific">Orchesella dallaii</name>
    <dbReference type="NCBI Taxonomy" id="48710"/>
    <lineage>
        <taxon>Eukaryota</taxon>
        <taxon>Metazoa</taxon>
        <taxon>Ecdysozoa</taxon>
        <taxon>Arthropoda</taxon>
        <taxon>Hexapoda</taxon>
        <taxon>Collembola</taxon>
        <taxon>Entomobryomorpha</taxon>
        <taxon>Entomobryoidea</taxon>
        <taxon>Orchesellidae</taxon>
        <taxon>Orchesellinae</taxon>
        <taxon>Orchesella</taxon>
    </lineage>
</organism>
<sequence>MEKGDTGLKYLLTSNGQISDKSEICDELAKTFLLKTGEDEHDRIKLEEEIADYCKSYDYEDIYQWDKEPVKVFQSEVTDALKAVKTTKTYNPLGIVLAVVIKSCGLPFICLLTCRFTQIIKSNAIPSTFKRASVTPLFKENGF</sequence>